<protein>
    <submittedName>
        <fullName evidence="2">Uncharacterized protein</fullName>
    </submittedName>
</protein>
<dbReference type="EMBL" id="LDPZ01000021">
    <property type="protein sequence ID" value="KTQ95617.1"/>
    <property type="molecule type" value="Genomic_DNA"/>
</dbReference>
<organism evidence="2 3">
    <name type="scientific">Aureimonas ureilytica</name>
    <dbReference type="NCBI Taxonomy" id="401562"/>
    <lineage>
        <taxon>Bacteria</taxon>
        <taxon>Pseudomonadati</taxon>
        <taxon>Pseudomonadota</taxon>
        <taxon>Alphaproteobacteria</taxon>
        <taxon>Hyphomicrobiales</taxon>
        <taxon>Aurantimonadaceae</taxon>
        <taxon>Aureimonas</taxon>
    </lineage>
</organism>
<reference evidence="2 3" key="1">
    <citation type="journal article" date="2016" name="Front. Microbiol.">
        <title>Genomic Resource of Rice Seed Associated Bacteria.</title>
        <authorList>
            <person name="Midha S."/>
            <person name="Bansal K."/>
            <person name="Sharma S."/>
            <person name="Kumar N."/>
            <person name="Patil P.P."/>
            <person name="Chaudhry V."/>
            <person name="Patil P.B."/>
        </authorList>
    </citation>
    <scope>NUCLEOTIDE SEQUENCE [LARGE SCALE GENOMIC DNA]</scope>
    <source>
        <strain evidence="2 3">NS226</strain>
    </source>
</reference>
<feature type="region of interest" description="Disordered" evidence="1">
    <location>
        <begin position="377"/>
        <end position="413"/>
    </location>
</feature>
<dbReference type="AlphaFoldDB" id="A0A175R7V7"/>
<evidence type="ECO:0000313" key="3">
    <source>
        <dbReference type="Proteomes" id="UP000078272"/>
    </source>
</evidence>
<proteinExistence type="predicted"/>
<feature type="compositionally biased region" description="Low complexity" evidence="1">
    <location>
        <begin position="489"/>
        <end position="501"/>
    </location>
</feature>
<gene>
    <name evidence="2" type="ORF">NS226_10750</name>
</gene>
<evidence type="ECO:0000313" key="2">
    <source>
        <dbReference type="EMBL" id="KTQ95617.1"/>
    </source>
</evidence>
<feature type="region of interest" description="Disordered" evidence="1">
    <location>
        <begin position="1"/>
        <end position="23"/>
    </location>
</feature>
<dbReference type="PATRIC" id="fig|401562.3.peg.1648"/>
<accession>A0A175R7V7</accession>
<dbReference type="Proteomes" id="UP000078272">
    <property type="component" value="Unassembled WGS sequence"/>
</dbReference>
<feature type="region of interest" description="Disordered" evidence="1">
    <location>
        <begin position="481"/>
        <end position="502"/>
    </location>
</feature>
<feature type="region of interest" description="Disordered" evidence="1">
    <location>
        <begin position="519"/>
        <end position="556"/>
    </location>
</feature>
<comment type="caution">
    <text evidence="2">The sequence shown here is derived from an EMBL/GenBank/DDBJ whole genome shotgun (WGS) entry which is preliminary data.</text>
</comment>
<name>A0A175R7V7_9HYPH</name>
<feature type="compositionally biased region" description="Low complexity" evidence="1">
    <location>
        <begin position="398"/>
        <end position="413"/>
    </location>
</feature>
<sequence length="652" mass="66009">MTATILSFGRRQPNTPPLPAKMPWQNQDLAELYRVRDRLCAAGLDVEVEAGVTDEGDPWFVYVQAGTDNVVVHIARIDSEIHVINCVTGGTYTGTSFREVSDRMLEDAPLALSTQVRRGSNVVLHPSAFLTAFVAAAIMLVDLLEHGRAEAATTHDDASLPDGAHGHFLFEAKSPSHDAGSSGAAALAAETVQASEAPDGVGSRRIAKETSATGLSVVNLGPAAPTGSVGVANALPIHVGFLAEVPGVGASVTLAAGILAAEFARSFASEEKHASGEATGSGFVHEFASLLTAFVSIESAHAKSVPIDVAKDGAVLPVAAPSAFVEAHAAPATHVEVAPNSTIGATLNVKSALDGVVEHAVFSPSFTSSALPAQKSAAPSAAPASQTMTVATTDTSRTVGSSSEASTASVPAPATVAVQTSAASSSAGANSNKVDVTKDAAALDLGWVVSQLVKHDAAASLIQKPMSVGSSELTIVLKDSTKDQPEGEASSSHADTATTSSVKLPVGTSLSVTSSVDSGKTDVVKIPPTKGPATSDAGSHGDVSKTAGHEMTKAQPEVTTLTPAGGTITLEAGQHETIVYKAGSTLVLQGFVFGEDYLSFDGKLGDAMAAKAHADGVDLVLGDTDIGTVRLIGVLADPDLLSHHGGTQATAA</sequence>
<feature type="compositionally biased region" description="Polar residues" evidence="1">
    <location>
        <begin position="386"/>
        <end position="397"/>
    </location>
</feature>
<evidence type="ECO:0000256" key="1">
    <source>
        <dbReference type="SAM" id="MobiDB-lite"/>
    </source>
</evidence>